<evidence type="ECO:0008006" key="4">
    <source>
        <dbReference type="Google" id="ProtNLM"/>
    </source>
</evidence>
<protein>
    <recommendedName>
        <fullName evidence="4">NVEALA protein</fullName>
    </recommendedName>
</protein>
<name>A0A1G6XD83_9BACT</name>
<dbReference type="OrthoDB" id="828263at2"/>
<keyword evidence="1" id="KW-0732">Signal</keyword>
<keyword evidence="3" id="KW-1185">Reference proteome</keyword>
<feature type="chain" id="PRO_5011517533" description="NVEALA protein" evidence="1">
    <location>
        <begin position="22"/>
        <end position="75"/>
    </location>
</feature>
<dbReference type="Proteomes" id="UP000199060">
    <property type="component" value="Unassembled WGS sequence"/>
</dbReference>
<proteinExistence type="predicted"/>
<feature type="signal peptide" evidence="1">
    <location>
        <begin position="1"/>
        <end position="21"/>
    </location>
</feature>
<reference evidence="3" key="1">
    <citation type="submission" date="2016-10" db="EMBL/GenBank/DDBJ databases">
        <authorList>
            <person name="Varghese N."/>
            <person name="Submissions S."/>
        </authorList>
    </citation>
    <scope>NUCLEOTIDE SEQUENCE [LARGE SCALE GENOMIC DNA]</scope>
    <source>
        <strain evidence="3">DSM 23095</strain>
    </source>
</reference>
<accession>A0A1G6XD83</accession>
<evidence type="ECO:0000313" key="2">
    <source>
        <dbReference type="EMBL" id="SDD75196.1"/>
    </source>
</evidence>
<dbReference type="RefSeq" id="WP_087941189.1">
    <property type="nucleotide sequence ID" value="NZ_FNAC01000054.1"/>
</dbReference>
<organism evidence="2 3">
    <name type="scientific">Algoriphagus faecimaris</name>
    <dbReference type="NCBI Taxonomy" id="686796"/>
    <lineage>
        <taxon>Bacteria</taxon>
        <taxon>Pseudomonadati</taxon>
        <taxon>Bacteroidota</taxon>
        <taxon>Cytophagia</taxon>
        <taxon>Cytophagales</taxon>
        <taxon>Cyclobacteriaceae</taxon>
        <taxon>Algoriphagus</taxon>
    </lineage>
</organism>
<evidence type="ECO:0000313" key="3">
    <source>
        <dbReference type="Proteomes" id="UP000199060"/>
    </source>
</evidence>
<dbReference type="STRING" id="686796.SAMN04488104_10548"/>
<sequence length="75" mass="8034">MKKLIASLSILISLGSLSNLGAQSSVEGPGGNPCDAGPDKNFEQCRDKNCTELLNVGCTFTYDKDVLTIWGRREG</sequence>
<evidence type="ECO:0000256" key="1">
    <source>
        <dbReference type="SAM" id="SignalP"/>
    </source>
</evidence>
<gene>
    <name evidence="2" type="ORF">SAMN04488104_10548</name>
</gene>
<dbReference type="AlphaFoldDB" id="A0A1G6XD83"/>
<dbReference type="EMBL" id="FNAC01000054">
    <property type="protein sequence ID" value="SDD75196.1"/>
    <property type="molecule type" value="Genomic_DNA"/>
</dbReference>